<dbReference type="GO" id="GO:0004842">
    <property type="term" value="F:ubiquitin-protein transferase activity"/>
    <property type="evidence" value="ECO:0007669"/>
    <property type="project" value="InterPro"/>
</dbReference>
<keyword evidence="1 2" id="KW-0833">Ubl conjugation pathway</keyword>
<comment type="caution">
    <text evidence="2">Lacks conserved residue(s) required for the propagation of feature annotation.</text>
</comment>
<dbReference type="InterPro" id="IPR000569">
    <property type="entry name" value="HECT_dom"/>
</dbReference>
<dbReference type="PROSITE" id="PS50237">
    <property type="entry name" value="HECT"/>
    <property type="match status" value="1"/>
</dbReference>
<feature type="compositionally biased region" description="Polar residues" evidence="3">
    <location>
        <begin position="35"/>
        <end position="46"/>
    </location>
</feature>
<dbReference type="Gene3D" id="3.90.1750.10">
    <property type="entry name" value="Hect, E3 ligase catalytic domains"/>
    <property type="match status" value="1"/>
</dbReference>
<evidence type="ECO:0000313" key="5">
    <source>
        <dbReference type="EMBL" id="CAC5408273.1"/>
    </source>
</evidence>
<evidence type="ECO:0000313" key="6">
    <source>
        <dbReference type="Proteomes" id="UP000507470"/>
    </source>
</evidence>
<accession>A0A6J8DI33</accession>
<evidence type="ECO:0000256" key="1">
    <source>
        <dbReference type="ARBA" id="ARBA00022786"/>
    </source>
</evidence>
<evidence type="ECO:0000256" key="2">
    <source>
        <dbReference type="PROSITE-ProRule" id="PRU00104"/>
    </source>
</evidence>
<dbReference type="SUPFAM" id="SSF56204">
    <property type="entry name" value="Hect, E3 ligase catalytic domain"/>
    <property type="match status" value="1"/>
</dbReference>
<sequence length="419" mass="46785">MKACKLKHDLLMSLLNFQHLQHLTHQICQISHQRNSTLSQPGTSGASTTVTSERSNSSSTQITSTLSSPGRNRATVALEGSNTPSPRRGRVISSPVARRSNSTPCRTGLSSNSGRQRRRTAITADDFIHAVLLKLPIPNQQEETKPYHLPGQNECTENFEKKIKEHKELFIHNDSDDPLLMEVKRGNPVQDSLAFISISQDDLHSPLWLSFTDEDGVDLGGLRWEFWSLFLHKITSSVFVTGKPGRQTLRENFVARTQNIFYHLGQLVALSISQDGPGLPIFSDIVTDYILLGKPCILNVDDLPEGLKNTIVMILQVALLETQLNKCKKELDQFIKGLDTHHVLSLLKQDVNIACARTLFSGRVNPLTVQTLRNLLRFKYDTGNAALGQRATGQGFLTFLQATKGEYLELNQFIDVQHV</sequence>
<reference evidence="5 6" key="1">
    <citation type="submission" date="2020-06" db="EMBL/GenBank/DDBJ databases">
        <authorList>
            <person name="Li R."/>
            <person name="Bekaert M."/>
        </authorList>
    </citation>
    <scope>NUCLEOTIDE SEQUENCE [LARGE SCALE GENOMIC DNA]</scope>
    <source>
        <strain evidence="6">wild</strain>
    </source>
</reference>
<proteinExistence type="predicted"/>
<feature type="compositionally biased region" description="Polar residues" evidence="3">
    <location>
        <begin position="99"/>
        <end position="114"/>
    </location>
</feature>
<feature type="domain" description="HECT" evidence="4">
    <location>
        <begin position="199"/>
        <end position="234"/>
    </location>
</feature>
<organism evidence="5 6">
    <name type="scientific">Mytilus coruscus</name>
    <name type="common">Sea mussel</name>
    <dbReference type="NCBI Taxonomy" id="42192"/>
    <lineage>
        <taxon>Eukaryota</taxon>
        <taxon>Metazoa</taxon>
        <taxon>Spiralia</taxon>
        <taxon>Lophotrochozoa</taxon>
        <taxon>Mollusca</taxon>
        <taxon>Bivalvia</taxon>
        <taxon>Autobranchia</taxon>
        <taxon>Pteriomorphia</taxon>
        <taxon>Mytilida</taxon>
        <taxon>Mytiloidea</taxon>
        <taxon>Mytilidae</taxon>
        <taxon>Mytilinae</taxon>
        <taxon>Mytilus</taxon>
    </lineage>
</organism>
<gene>
    <name evidence="5" type="ORF">MCOR_41684</name>
</gene>
<dbReference type="Proteomes" id="UP000507470">
    <property type="component" value="Unassembled WGS sequence"/>
</dbReference>
<evidence type="ECO:0000259" key="4">
    <source>
        <dbReference type="PROSITE" id="PS50237"/>
    </source>
</evidence>
<feature type="compositionally biased region" description="Low complexity" evidence="3">
    <location>
        <begin position="47"/>
        <end position="68"/>
    </location>
</feature>
<dbReference type="OrthoDB" id="6137715at2759"/>
<name>A0A6J8DI33_MYTCO</name>
<dbReference type="InterPro" id="IPR035983">
    <property type="entry name" value="Hect_E3_ubiquitin_ligase"/>
</dbReference>
<keyword evidence="6" id="KW-1185">Reference proteome</keyword>
<dbReference type="AlphaFoldDB" id="A0A6J8DI33"/>
<evidence type="ECO:0000256" key="3">
    <source>
        <dbReference type="SAM" id="MobiDB-lite"/>
    </source>
</evidence>
<feature type="region of interest" description="Disordered" evidence="3">
    <location>
        <begin position="35"/>
        <end position="118"/>
    </location>
</feature>
<protein>
    <recommendedName>
        <fullName evidence="4">HECT domain-containing protein</fullName>
    </recommendedName>
</protein>
<dbReference type="EMBL" id="CACVKT020007519">
    <property type="protein sequence ID" value="CAC5408273.1"/>
    <property type="molecule type" value="Genomic_DNA"/>
</dbReference>